<dbReference type="EMBL" id="GL983616">
    <property type="protein sequence ID" value="EGR32640.1"/>
    <property type="molecule type" value="Genomic_DNA"/>
</dbReference>
<accession>G0QQ61</accession>
<dbReference type="AlphaFoldDB" id="G0QQ61"/>
<name>G0QQ61_ICHMU</name>
<feature type="region of interest" description="Disordered" evidence="2">
    <location>
        <begin position="15"/>
        <end position="60"/>
    </location>
</feature>
<organism evidence="4 5">
    <name type="scientific">Ichthyophthirius multifiliis</name>
    <name type="common">White spot disease agent</name>
    <name type="synonym">Ich</name>
    <dbReference type="NCBI Taxonomy" id="5932"/>
    <lineage>
        <taxon>Eukaryota</taxon>
        <taxon>Sar</taxon>
        <taxon>Alveolata</taxon>
        <taxon>Ciliophora</taxon>
        <taxon>Intramacronucleata</taxon>
        <taxon>Oligohymenophorea</taxon>
        <taxon>Hymenostomatida</taxon>
        <taxon>Ophryoglenina</taxon>
        <taxon>Ichthyophthirius</taxon>
    </lineage>
</organism>
<gene>
    <name evidence="4" type="ORF">IMG5_075770</name>
</gene>
<evidence type="ECO:0000256" key="1">
    <source>
        <dbReference type="ARBA" id="ARBA00023002"/>
    </source>
</evidence>
<feature type="domain" description="Ferric reductase NAD binding" evidence="3">
    <location>
        <begin position="82"/>
        <end position="219"/>
    </location>
</feature>
<dbReference type="GO" id="GO:0016491">
    <property type="term" value="F:oxidoreductase activity"/>
    <property type="evidence" value="ECO:0007669"/>
    <property type="project" value="UniProtKB-KW"/>
</dbReference>
<protein>
    <recommendedName>
        <fullName evidence="3">Ferric reductase NAD binding domain-containing protein</fullName>
    </recommendedName>
</protein>
<dbReference type="InterPro" id="IPR013121">
    <property type="entry name" value="Fe_red_NAD-bd_6"/>
</dbReference>
<dbReference type="PANTHER" id="PTHR11972">
    <property type="entry name" value="NADPH OXIDASE"/>
    <property type="match status" value="1"/>
</dbReference>
<evidence type="ECO:0000313" key="4">
    <source>
        <dbReference type="EMBL" id="EGR32640.1"/>
    </source>
</evidence>
<dbReference type="InterPro" id="IPR050369">
    <property type="entry name" value="RBOH/FRE"/>
</dbReference>
<evidence type="ECO:0000259" key="3">
    <source>
        <dbReference type="Pfam" id="PF08030"/>
    </source>
</evidence>
<keyword evidence="1" id="KW-0560">Oxidoreductase</keyword>
<dbReference type="InterPro" id="IPR039261">
    <property type="entry name" value="FNR_nucleotide-bd"/>
</dbReference>
<dbReference type="RefSeq" id="XP_004036626.1">
    <property type="nucleotide sequence ID" value="XM_004036578.1"/>
</dbReference>
<feature type="compositionally biased region" description="Low complexity" evidence="2">
    <location>
        <begin position="16"/>
        <end position="30"/>
    </location>
</feature>
<evidence type="ECO:0000313" key="5">
    <source>
        <dbReference type="Proteomes" id="UP000008983"/>
    </source>
</evidence>
<reference evidence="4 5" key="1">
    <citation type="submission" date="2011-07" db="EMBL/GenBank/DDBJ databases">
        <authorList>
            <person name="Coyne R."/>
            <person name="Brami D."/>
            <person name="Johnson J."/>
            <person name="Hostetler J."/>
            <person name="Hannick L."/>
            <person name="Clark T."/>
            <person name="Cassidy-Hanley D."/>
            <person name="Inman J."/>
        </authorList>
    </citation>
    <scope>NUCLEOTIDE SEQUENCE [LARGE SCALE GENOMIC DNA]</scope>
    <source>
        <strain evidence="4 5">G5</strain>
    </source>
</reference>
<evidence type="ECO:0000256" key="2">
    <source>
        <dbReference type="SAM" id="MobiDB-lite"/>
    </source>
</evidence>
<dbReference type="STRING" id="857967.G0QQ61"/>
<dbReference type="CDD" id="cd06186">
    <property type="entry name" value="NOX_Duox_like_FAD_NADP"/>
    <property type="match status" value="1"/>
</dbReference>
<dbReference type="OMA" id="ANTWLFM"/>
<dbReference type="PANTHER" id="PTHR11972:SF55">
    <property type="entry name" value="FERRIC REDUCTASE"/>
    <property type="match status" value="1"/>
</dbReference>
<keyword evidence="5" id="KW-1185">Reference proteome</keyword>
<dbReference type="OrthoDB" id="167398at2759"/>
<dbReference type="InParanoid" id="G0QQ61"/>
<dbReference type="eggNOG" id="KOG0039">
    <property type="taxonomic scope" value="Eukaryota"/>
</dbReference>
<dbReference type="GO" id="GO:0005886">
    <property type="term" value="C:plasma membrane"/>
    <property type="evidence" value="ECO:0007669"/>
    <property type="project" value="TreeGrafter"/>
</dbReference>
<dbReference type="Proteomes" id="UP000008983">
    <property type="component" value="Unassembled WGS sequence"/>
</dbReference>
<dbReference type="Gene3D" id="3.40.50.80">
    <property type="entry name" value="Nucleotide-binding domain of ferredoxin-NADP reductase (FNR) module"/>
    <property type="match status" value="1"/>
</dbReference>
<dbReference type="Pfam" id="PF08030">
    <property type="entry name" value="NAD_binding_6"/>
    <property type="match status" value="1"/>
</dbReference>
<sequence length="241" mass="26960">MAFTALTIYQAINGKSSSTTNNTNTTNITNQRRQKSEDGATKTTGANASIMMTGEQGKPNKEKGFLDGPYGSHSINIHGHKYQHFVCVSGGIGVTPILSTAKEILHEIKKGRIVKSLYFIWSGRDVSIIQNLLKPNELETKETELVKSFYHLTTDNKNAINKNDIEMQNMSNTLLTKLVSGRPNLNKYFENIYNSVSRSDTKHIGVFVCGPSAIINKVEILAQKWSKDQVIYDVHQEVFEF</sequence>
<dbReference type="GeneID" id="14908805"/>
<dbReference type="SUPFAM" id="SSF52343">
    <property type="entry name" value="Ferredoxin reductase-like, C-terminal NADP-linked domain"/>
    <property type="match status" value="1"/>
</dbReference>
<proteinExistence type="predicted"/>